<dbReference type="PROSITE" id="PS01156">
    <property type="entry name" value="TONB_DEPENDENT_REC_2"/>
    <property type="match status" value="1"/>
</dbReference>
<feature type="short sequence motif" description="TonB C-terminal box" evidence="15">
    <location>
        <begin position="736"/>
        <end position="753"/>
    </location>
</feature>
<comment type="caution">
    <text evidence="20">The sequence shown here is derived from an EMBL/GenBank/DDBJ whole genome shotgun (WGS) entry which is preliminary data.</text>
</comment>
<keyword evidence="3 14" id="KW-0813">Transport</keyword>
<evidence type="ECO:0000256" key="11">
    <source>
        <dbReference type="ARBA" id="ARBA00023136"/>
    </source>
</evidence>
<evidence type="ECO:0000313" key="21">
    <source>
        <dbReference type="Proteomes" id="UP000626210"/>
    </source>
</evidence>
<keyword evidence="6 14" id="KW-0812">Transmembrane</keyword>
<feature type="domain" description="TonB-dependent receptor-like beta-barrel" evidence="18">
    <location>
        <begin position="267"/>
        <end position="715"/>
    </location>
</feature>
<keyword evidence="21" id="KW-1185">Reference proteome</keyword>
<keyword evidence="7 17" id="KW-0732">Signal</keyword>
<evidence type="ECO:0000259" key="19">
    <source>
        <dbReference type="Pfam" id="PF07715"/>
    </source>
</evidence>
<keyword evidence="8" id="KW-0408">Iron</keyword>
<keyword evidence="13 14" id="KW-0998">Cell outer membrane</keyword>
<evidence type="ECO:0000259" key="18">
    <source>
        <dbReference type="Pfam" id="PF00593"/>
    </source>
</evidence>
<keyword evidence="12 20" id="KW-0675">Receptor</keyword>
<dbReference type="InterPro" id="IPR010917">
    <property type="entry name" value="TonB_rcpt_CS"/>
</dbReference>
<evidence type="ECO:0000256" key="7">
    <source>
        <dbReference type="ARBA" id="ARBA00022729"/>
    </source>
</evidence>
<name>A0ABQ3GDX2_9BURK</name>
<dbReference type="Pfam" id="PF07715">
    <property type="entry name" value="Plug"/>
    <property type="match status" value="1"/>
</dbReference>
<dbReference type="InterPro" id="IPR012910">
    <property type="entry name" value="Plug_dom"/>
</dbReference>
<comment type="subcellular location">
    <subcellularLocation>
        <location evidence="1 14">Cell outer membrane</location>
        <topology evidence="1 14">Multi-pass membrane protein</topology>
    </subcellularLocation>
</comment>
<comment type="similarity">
    <text evidence="2 14 16">Belongs to the TonB-dependent receptor family.</text>
</comment>
<dbReference type="PANTHER" id="PTHR32552:SF82">
    <property type="entry name" value="FCUA PROTEIN"/>
    <property type="match status" value="1"/>
</dbReference>
<evidence type="ECO:0000256" key="1">
    <source>
        <dbReference type="ARBA" id="ARBA00004571"/>
    </source>
</evidence>
<keyword evidence="9" id="KW-0406">Ion transport</keyword>
<evidence type="ECO:0000256" key="16">
    <source>
        <dbReference type="RuleBase" id="RU003357"/>
    </source>
</evidence>
<organism evidence="20 21">
    <name type="scientific">Pseudorhodoferax aquiterrae</name>
    <dbReference type="NCBI Taxonomy" id="747304"/>
    <lineage>
        <taxon>Bacteria</taxon>
        <taxon>Pseudomonadati</taxon>
        <taxon>Pseudomonadota</taxon>
        <taxon>Betaproteobacteria</taxon>
        <taxon>Burkholderiales</taxon>
        <taxon>Comamonadaceae</taxon>
    </lineage>
</organism>
<dbReference type="PANTHER" id="PTHR32552">
    <property type="entry name" value="FERRICHROME IRON RECEPTOR-RELATED"/>
    <property type="match status" value="1"/>
</dbReference>
<evidence type="ECO:0000256" key="3">
    <source>
        <dbReference type="ARBA" id="ARBA00022448"/>
    </source>
</evidence>
<sequence>MPILKLSASDFCVMRSFPLSSVLRCAALTPLALCLSQVVWAQAADSGKSLGVVTVNASADASAEGLSPAFAGGQVARGGRAGILGTRDNMETPFSITAYTNELIQDRQARSVGEVLQNDPSVRVTRGFGNFQEAYFIRGFLLASDDTAYNGLYSLLPRQYIATELFERVEVLRGASAFLIGANPGGGGVGGAINLLPKRAPNEPLSRVTLGVGSGGQAQGAVDLARRFGPDNATGVRFNAARRDGGTAVDGEDAQLSLAALGVDWRSRNVRLSGDIGWQDNKLQQTRPNVTLSGVTVVPSAPDGHRNFAQPWSFSNERDLFGTLRGEVDLGDSITAWGAYGLRRSKESNSLANLTVTNASTGAGTVYRFDNGRQDRVDTGELGVRGKLKTGAVGHEWVVSASHFALEKDNAYAFDSRNTRATGLYNPVAYELPAFSATASRGGTVASPQLQGEVKLTSFAIGDTLSMLDDKLLLTLGLRHQKLETITYAYGGTGVVTGRADQSRNSPALGIVFKAAPQLSVYGNYIESLTTGQTAPATANGAAIVNVGTVLPAYVSKQKEIGLKFDGGRIGGGVALFTTSKPRAVTGTDQVYRASGEDEHRGVELSAHGEAMRGLKILGGLTWLDAKQTSTGSATTEGKRVIGVPRTQASFGAEWAVAGVTGLALDGRLVYTGASYADMANTLRVPGWTRLDVGVRYLFELQGRAVTLRARVDNLFDRKYWASVGRSSGSLTDSGYLVVGGPRSFVLSASVDF</sequence>
<dbReference type="InterPro" id="IPR010105">
    <property type="entry name" value="TonB_sidphr_rcpt"/>
</dbReference>
<evidence type="ECO:0000256" key="6">
    <source>
        <dbReference type="ARBA" id="ARBA00022692"/>
    </source>
</evidence>
<dbReference type="EMBL" id="BMYK01000032">
    <property type="protein sequence ID" value="GHD00568.1"/>
    <property type="molecule type" value="Genomic_DNA"/>
</dbReference>
<dbReference type="Gene3D" id="2.170.130.10">
    <property type="entry name" value="TonB-dependent receptor, plug domain"/>
    <property type="match status" value="1"/>
</dbReference>
<evidence type="ECO:0000256" key="9">
    <source>
        <dbReference type="ARBA" id="ARBA00023065"/>
    </source>
</evidence>
<evidence type="ECO:0000256" key="14">
    <source>
        <dbReference type="PROSITE-ProRule" id="PRU01360"/>
    </source>
</evidence>
<feature type="signal peptide" evidence="17">
    <location>
        <begin position="1"/>
        <end position="41"/>
    </location>
</feature>
<keyword evidence="11 14" id="KW-0472">Membrane</keyword>
<dbReference type="Pfam" id="PF00593">
    <property type="entry name" value="TonB_dep_Rec_b-barrel"/>
    <property type="match status" value="1"/>
</dbReference>
<evidence type="ECO:0000256" key="8">
    <source>
        <dbReference type="ARBA" id="ARBA00023004"/>
    </source>
</evidence>
<protein>
    <submittedName>
        <fullName evidence="20">TonB-dependent receptor</fullName>
    </submittedName>
</protein>
<dbReference type="InterPro" id="IPR039426">
    <property type="entry name" value="TonB-dep_rcpt-like"/>
</dbReference>
<dbReference type="Gene3D" id="2.40.170.20">
    <property type="entry name" value="TonB-dependent receptor, beta-barrel domain"/>
    <property type="match status" value="1"/>
</dbReference>
<feature type="chain" id="PRO_5046377552" evidence="17">
    <location>
        <begin position="42"/>
        <end position="753"/>
    </location>
</feature>
<dbReference type="InterPro" id="IPR037066">
    <property type="entry name" value="Plug_dom_sf"/>
</dbReference>
<keyword evidence="5" id="KW-0410">Iron transport</keyword>
<evidence type="ECO:0000313" key="20">
    <source>
        <dbReference type="EMBL" id="GHD00568.1"/>
    </source>
</evidence>
<accession>A0ABQ3GDX2</accession>
<keyword evidence="10 16" id="KW-0798">TonB box</keyword>
<dbReference type="InterPro" id="IPR036942">
    <property type="entry name" value="Beta-barrel_TonB_sf"/>
</dbReference>
<reference evidence="21" key="1">
    <citation type="journal article" date="2019" name="Int. J. Syst. Evol. Microbiol.">
        <title>The Global Catalogue of Microorganisms (GCM) 10K type strain sequencing project: providing services to taxonomists for standard genome sequencing and annotation.</title>
        <authorList>
            <consortium name="The Broad Institute Genomics Platform"/>
            <consortium name="The Broad Institute Genome Sequencing Center for Infectious Disease"/>
            <person name="Wu L."/>
            <person name="Ma J."/>
        </authorList>
    </citation>
    <scope>NUCLEOTIDE SEQUENCE [LARGE SCALE GENOMIC DNA]</scope>
    <source>
        <strain evidence="21">KCTC 23314</strain>
    </source>
</reference>
<evidence type="ECO:0000256" key="4">
    <source>
        <dbReference type="ARBA" id="ARBA00022452"/>
    </source>
</evidence>
<evidence type="ECO:0000256" key="5">
    <source>
        <dbReference type="ARBA" id="ARBA00022496"/>
    </source>
</evidence>
<gene>
    <name evidence="20" type="primary">brfB</name>
    <name evidence="20" type="ORF">GCM10007320_58130</name>
</gene>
<evidence type="ECO:0000256" key="15">
    <source>
        <dbReference type="PROSITE-ProRule" id="PRU10144"/>
    </source>
</evidence>
<dbReference type="NCBIfam" id="TIGR01783">
    <property type="entry name" value="TonB-siderophor"/>
    <property type="match status" value="1"/>
</dbReference>
<dbReference type="SUPFAM" id="SSF56935">
    <property type="entry name" value="Porins"/>
    <property type="match status" value="1"/>
</dbReference>
<dbReference type="CDD" id="cd01347">
    <property type="entry name" value="ligand_gated_channel"/>
    <property type="match status" value="1"/>
</dbReference>
<evidence type="ECO:0000256" key="10">
    <source>
        <dbReference type="ARBA" id="ARBA00023077"/>
    </source>
</evidence>
<evidence type="ECO:0000256" key="13">
    <source>
        <dbReference type="ARBA" id="ARBA00023237"/>
    </source>
</evidence>
<evidence type="ECO:0000256" key="17">
    <source>
        <dbReference type="SAM" id="SignalP"/>
    </source>
</evidence>
<evidence type="ECO:0000256" key="12">
    <source>
        <dbReference type="ARBA" id="ARBA00023170"/>
    </source>
</evidence>
<dbReference type="InterPro" id="IPR000531">
    <property type="entry name" value="Beta-barrel_TonB"/>
</dbReference>
<proteinExistence type="inferred from homology"/>
<dbReference type="Proteomes" id="UP000626210">
    <property type="component" value="Unassembled WGS sequence"/>
</dbReference>
<dbReference type="PROSITE" id="PS52016">
    <property type="entry name" value="TONB_DEPENDENT_REC_3"/>
    <property type="match status" value="1"/>
</dbReference>
<evidence type="ECO:0000256" key="2">
    <source>
        <dbReference type="ARBA" id="ARBA00009810"/>
    </source>
</evidence>
<feature type="domain" description="TonB-dependent receptor plug" evidence="19">
    <location>
        <begin position="89"/>
        <end position="187"/>
    </location>
</feature>
<keyword evidence="4 14" id="KW-1134">Transmembrane beta strand</keyword>